<keyword evidence="10" id="KW-1185">Reference proteome</keyword>
<feature type="domain" description="Bacterial alpha-L-rhamnosidase N-terminal" evidence="6">
    <location>
        <begin position="144"/>
        <end position="314"/>
    </location>
</feature>
<comment type="catalytic activity">
    <reaction evidence="1">
        <text>Hydrolysis of terminal non-reducing alpha-L-rhamnose residues in alpha-L-rhamnosides.</text>
        <dbReference type="EC" id="3.2.1.40"/>
    </reaction>
</comment>
<evidence type="ECO:0000259" key="4">
    <source>
        <dbReference type="Pfam" id="PF00135"/>
    </source>
</evidence>
<dbReference type="RefSeq" id="XP_046042605.1">
    <property type="nucleotide sequence ID" value="XM_046196366.1"/>
</dbReference>
<dbReference type="Gene3D" id="1.50.10.10">
    <property type="match status" value="1"/>
</dbReference>
<feature type="domain" description="Carboxylesterase type B" evidence="4">
    <location>
        <begin position="881"/>
        <end position="993"/>
    </location>
</feature>
<evidence type="ECO:0000256" key="2">
    <source>
        <dbReference type="ARBA" id="ARBA00012652"/>
    </source>
</evidence>
<accession>A0A9P9FZ83</accession>
<dbReference type="GeneID" id="70226320"/>
<dbReference type="AlphaFoldDB" id="A0A9P9FZ83"/>
<sequence length="1025" mass="114859">MALMEVTNLRVEHYREFAVVNEEKPRISWSFEGLEEQWRQQAYEVSLHRGQLGGTEMFSVVSSQSLYVPWPSRPLKSRELVNLKVRAQSQDSAWTSWSAPLQIEVGLLETTDWHCTLIQPSIDRDLSKPVQPVRFRRGFQVKETPQQARLYITAQGLYESFINGTKIGDHVLAPGWTSYDHQLPYQTFDVLAQLKKGENVIAAEVAEGWYCGRLGFAGGQRNIWGSAVGLFAQIFITYNDGSTEIIGTDSDWKSSDGPLLQAEIYDGELYDSRLECPGWNEPSFLDKDWQTVRLGQLNLSTLKVPSDSPPVRRIQTLHAQKKLKSPQGSTILDFGQNLVGWVRCELAGPKGHTVRLIHAEVLENGECATAPLRDAKCTDTVILSGEPLVYEPRFTFHGFRYVQITGYDFDQVDLNNFRAVVIHTDMPRTGWFECSDDMLNKLHENVVWSMRGNFVSVPTDCPQRDERLGWTGDLQAFAPTAAYLYDTGGILKTWLRGLAFEQSEDGKGIPPLFSPNLWKGRPNIPSAIWGDALISVPWDLYQSSGDKAFLADLYDNMDEWLTKGIKRDKDGLLWAPNHSQLGDWLEPAAPADDPGNGPTDEILVSNAFLIRMTDIMTQISGILGREKEGELWGKQAAELRARFAQIYITDEGRVVSDTQTALALAIHFSLFPTSSQQDTAAARLVHLIRRNARFKIATGFVGTPILGHALNKINQHQLFYRMLMHRKPPSWLYPVTMGSTTIWERWDSMLPDGTLNSSDMTSFNHYALGAVANWMHTTIAGIQPLEPGWKKIRISPVPGATIESCHARFLSPYGEVDISWELKDDEMHLSVKIPGNTEAEVILPGGEPEFAQAVSSLYPNNGFNMMIVNGFHPQEFEHPQLGPIIGRKRNEHVVQFRSIPYGHVPARFRHAILINELPPKQRTFTEYGHACPQNEQGMEPFGGPLPGDEKRHYDELSCLNLTITAPESVLKSGSTQKVPVMVYVHGGGFTVGAHYGGPNGNPTPVSSSSTSHVDLTLALQIRQEW</sequence>
<feature type="domain" description="Alpha-L-rhamnosidase concanavalin-like" evidence="5">
    <location>
        <begin position="324"/>
        <end position="423"/>
    </location>
</feature>
<gene>
    <name evidence="9" type="ORF">BKA55DRAFT_599207</name>
</gene>
<evidence type="ECO:0000259" key="6">
    <source>
        <dbReference type="Pfam" id="PF08531"/>
    </source>
</evidence>
<dbReference type="InterPro" id="IPR016007">
    <property type="entry name" value="Alpha_rhamnosid"/>
</dbReference>
<dbReference type="InterPro" id="IPR035398">
    <property type="entry name" value="Bac_rhamnosid_C"/>
</dbReference>
<dbReference type="InterPro" id="IPR008902">
    <property type="entry name" value="Rhamnosid_concanavalin"/>
</dbReference>
<keyword evidence="3" id="KW-0378">Hydrolase</keyword>
<dbReference type="EC" id="3.2.1.40" evidence="2"/>
<dbReference type="InterPro" id="IPR002018">
    <property type="entry name" value="CarbesteraseB"/>
</dbReference>
<feature type="domain" description="Alpha-L-rhamnosidase six-hairpin glycosidase" evidence="7">
    <location>
        <begin position="428"/>
        <end position="779"/>
    </location>
</feature>
<dbReference type="InterPro" id="IPR029058">
    <property type="entry name" value="AB_hydrolase_fold"/>
</dbReference>
<comment type="caution">
    <text evidence="9">The sequence shown here is derived from an EMBL/GenBank/DDBJ whole genome shotgun (WGS) entry which is preliminary data.</text>
</comment>
<dbReference type="SUPFAM" id="SSF49785">
    <property type="entry name" value="Galactose-binding domain-like"/>
    <property type="match status" value="1"/>
</dbReference>
<dbReference type="GO" id="GO:0030596">
    <property type="term" value="F:alpha-L-rhamnosidase activity"/>
    <property type="evidence" value="ECO:0007669"/>
    <property type="project" value="UniProtKB-EC"/>
</dbReference>
<dbReference type="GO" id="GO:0005975">
    <property type="term" value="P:carbohydrate metabolic process"/>
    <property type="evidence" value="ECO:0007669"/>
    <property type="project" value="InterPro"/>
</dbReference>
<feature type="domain" description="Alpha-L-rhamnosidase C-terminal" evidence="8">
    <location>
        <begin position="781"/>
        <end position="852"/>
    </location>
</feature>
<proteinExistence type="predicted"/>
<dbReference type="SUPFAM" id="SSF53474">
    <property type="entry name" value="alpha/beta-Hydrolases"/>
    <property type="match status" value="1"/>
</dbReference>
<dbReference type="Pfam" id="PF08531">
    <property type="entry name" value="Bac_rhamnosid_N"/>
    <property type="match status" value="1"/>
</dbReference>
<evidence type="ECO:0000313" key="10">
    <source>
        <dbReference type="Proteomes" id="UP000720189"/>
    </source>
</evidence>
<dbReference type="InterPro" id="IPR035396">
    <property type="entry name" value="Bac_rhamnosid6H"/>
</dbReference>
<dbReference type="Proteomes" id="UP000720189">
    <property type="component" value="Unassembled WGS sequence"/>
</dbReference>
<dbReference type="Gene3D" id="2.60.40.10">
    <property type="entry name" value="Immunoglobulins"/>
    <property type="match status" value="1"/>
</dbReference>
<dbReference type="InterPro" id="IPR012341">
    <property type="entry name" value="6hp_glycosidase-like_sf"/>
</dbReference>
<dbReference type="PANTHER" id="PTHR33307:SF6">
    <property type="entry name" value="ALPHA-RHAMNOSIDASE (EUROFUNG)-RELATED"/>
    <property type="match status" value="1"/>
</dbReference>
<dbReference type="InterPro" id="IPR008928">
    <property type="entry name" value="6-hairpin_glycosidase_sf"/>
</dbReference>
<evidence type="ECO:0000313" key="9">
    <source>
        <dbReference type="EMBL" id="KAH7227174.1"/>
    </source>
</evidence>
<evidence type="ECO:0000259" key="7">
    <source>
        <dbReference type="Pfam" id="PF17389"/>
    </source>
</evidence>
<dbReference type="SUPFAM" id="SSF48208">
    <property type="entry name" value="Six-hairpin glycosidases"/>
    <property type="match status" value="1"/>
</dbReference>
<protein>
    <recommendedName>
        <fullName evidence="2">alpha-L-rhamnosidase</fullName>
        <ecNumber evidence="2">3.2.1.40</ecNumber>
    </recommendedName>
</protein>
<evidence type="ECO:0000259" key="8">
    <source>
        <dbReference type="Pfam" id="PF17390"/>
    </source>
</evidence>
<dbReference type="PIRSF" id="PIRSF010631">
    <property type="entry name" value="A-rhamnsds"/>
    <property type="match status" value="1"/>
</dbReference>
<dbReference type="Pfam" id="PF25788">
    <property type="entry name" value="Ig_Rha78A_N"/>
    <property type="match status" value="1"/>
</dbReference>
<dbReference type="Gene3D" id="3.40.50.1820">
    <property type="entry name" value="alpha/beta hydrolase"/>
    <property type="match status" value="1"/>
</dbReference>
<dbReference type="Pfam" id="PF17389">
    <property type="entry name" value="Bac_rhamnosid6H"/>
    <property type="match status" value="1"/>
</dbReference>
<dbReference type="Pfam" id="PF05592">
    <property type="entry name" value="Bac_rhamnosid"/>
    <property type="match status" value="1"/>
</dbReference>
<dbReference type="Pfam" id="PF17390">
    <property type="entry name" value="Bac_rhamnosid_C"/>
    <property type="match status" value="1"/>
</dbReference>
<dbReference type="InterPro" id="IPR013737">
    <property type="entry name" value="Bac_rhamnosid_N"/>
</dbReference>
<name>A0A9P9FZ83_FUSRE</name>
<dbReference type="EMBL" id="JAGMUX010000025">
    <property type="protein sequence ID" value="KAH7227174.1"/>
    <property type="molecule type" value="Genomic_DNA"/>
</dbReference>
<dbReference type="Pfam" id="PF00135">
    <property type="entry name" value="COesterase"/>
    <property type="match status" value="1"/>
</dbReference>
<reference evidence="9" key="1">
    <citation type="journal article" date="2021" name="Nat. Commun.">
        <title>Genetic determinants of endophytism in the Arabidopsis root mycobiome.</title>
        <authorList>
            <person name="Mesny F."/>
            <person name="Miyauchi S."/>
            <person name="Thiergart T."/>
            <person name="Pickel B."/>
            <person name="Atanasova L."/>
            <person name="Karlsson M."/>
            <person name="Huettel B."/>
            <person name="Barry K.W."/>
            <person name="Haridas S."/>
            <person name="Chen C."/>
            <person name="Bauer D."/>
            <person name="Andreopoulos W."/>
            <person name="Pangilinan J."/>
            <person name="LaButti K."/>
            <person name="Riley R."/>
            <person name="Lipzen A."/>
            <person name="Clum A."/>
            <person name="Drula E."/>
            <person name="Henrissat B."/>
            <person name="Kohler A."/>
            <person name="Grigoriev I.V."/>
            <person name="Martin F.M."/>
            <person name="Hacquard S."/>
        </authorList>
    </citation>
    <scope>NUCLEOTIDE SEQUENCE</scope>
    <source>
        <strain evidence="9">MPI-CAGE-AT-0023</strain>
    </source>
</reference>
<dbReference type="OrthoDB" id="10036721at2759"/>
<organism evidence="9 10">
    <name type="scientific">Fusarium redolens</name>
    <dbReference type="NCBI Taxonomy" id="48865"/>
    <lineage>
        <taxon>Eukaryota</taxon>
        <taxon>Fungi</taxon>
        <taxon>Dikarya</taxon>
        <taxon>Ascomycota</taxon>
        <taxon>Pezizomycotina</taxon>
        <taxon>Sordariomycetes</taxon>
        <taxon>Hypocreomycetidae</taxon>
        <taxon>Hypocreales</taxon>
        <taxon>Nectriaceae</taxon>
        <taxon>Fusarium</taxon>
        <taxon>Fusarium redolens species complex</taxon>
    </lineage>
</organism>
<evidence type="ECO:0000256" key="3">
    <source>
        <dbReference type="ARBA" id="ARBA00022801"/>
    </source>
</evidence>
<evidence type="ECO:0000259" key="5">
    <source>
        <dbReference type="Pfam" id="PF05592"/>
    </source>
</evidence>
<dbReference type="Gene3D" id="2.60.420.10">
    <property type="entry name" value="Maltose phosphorylase, domain 3"/>
    <property type="match status" value="1"/>
</dbReference>
<dbReference type="Gene3D" id="2.60.120.260">
    <property type="entry name" value="Galactose-binding domain-like"/>
    <property type="match status" value="2"/>
</dbReference>
<dbReference type="InterPro" id="IPR013783">
    <property type="entry name" value="Ig-like_fold"/>
</dbReference>
<dbReference type="InterPro" id="IPR008979">
    <property type="entry name" value="Galactose-bd-like_sf"/>
</dbReference>
<dbReference type="PANTHER" id="PTHR33307">
    <property type="entry name" value="ALPHA-RHAMNOSIDASE (EUROFUNG)"/>
    <property type="match status" value="1"/>
</dbReference>
<evidence type="ECO:0000256" key="1">
    <source>
        <dbReference type="ARBA" id="ARBA00001445"/>
    </source>
</evidence>